<keyword evidence="1" id="KW-0805">Transcription regulation</keyword>
<dbReference type="InterPro" id="IPR047057">
    <property type="entry name" value="MerR_fam"/>
</dbReference>
<dbReference type="PANTHER" id="PTHR30204">
    <property type="entry name" value="REDOX-CYCLING DRUG-SENSING TRANSCRIPTIONAL ACTIVATOR SOXR"/>
    <property type="match status" value="1"/>
</dbReference>
<dbReference type="GeneID" id="43162945"/>
<dbReference type="InterPro" id="IPR015358">
    <property type="entry name" value="Tscrpt_reg_MerR_DNA-bd"/>
</dbReference>
<evidence type="ECO:0000256" key="3">
    <source>
        <dbReference type="ARBA" id="ARBA00023163"/>
    </source>
</evidence>
<protein>
    <submittedName>
        <fullName evidence="5">Helix-turn-helix domain-containing protein</fullName>
    </submittedName>
</protein>
<dbReference type="Proteomes" id="UP001326110">
    <property type="component" value="Chromosome"/>
</dbReference>
<dbReference type="PRINTS" id="PR00040">
    <property type="entry name" value="HTHMERR"/>
</dbReference>
<evidence type="ECO:0000313" key="5">
    <source>
        <dbReference type="EMBL" id="WQH07151.1"/>
    </source>
</evidence>
<sequence>MDTFNIGQLATAAQTPAATIRYYEKIGLLPAPARTGSNYRRYDGDALARLSFVCRARDLGFSIDQVRNLLDLSDQREHDCCMVDQLTQQHLATIEQKIADLSALKHHLSQLLVSCHGGTVANCRIIDALTPRKVPPAGS</sequence>
<feature type="domain" description="HTH merR-type" evidence="4">
    <location>
        <begin position="3"/>
        <end position="72"/>
    </location>
</feature>
<keyword evidence="2" id="KW-0238">DNA-binding</keyword>
<dbReference type="PROSITE" id="PS50937">
    <property type="entry name" value="HTH_MERR_2"/>
    <property type="match status" value="1"/>
</dbReference>
<reference evidence="5 6" key="1">
    <citation type="submission" date="2023-11" db="EMBL/GenBank/DDBJ databases">
        <title>MicrobeMod: A computational toolkit for identifying prokaryotic methylation and restriction-modification with nanopore sequencing.</title>
        <authorList>
            <person name="Crits-Christoph A."/>
            <person name="Kang S.C."/>
            <person name="Lee H."/>
            <person name="Ostrov N."/>
        </authorList>
    </citation>
    <scope>NUCLEOTIDE SEQUENCE [LARGE SCALE GENOMIC DNA]</scope>
    <source>
        <strain evidence="5 6">ATCC 25935</strain>
    </source>
</reference>
<keyword evidence="3" id="KW-0804">Transcription</keyword>
<dbReference type="PANTHER" id="PTHR30204:SF94">
    <property type="entry name" value="HEAVY METAL-DEPENDENT TRANSCRIPTIONAL REGULATOR HI_0293-RELATED"/>
    <property type="match status" value="1"/>
</dbReference>
<dbReference type="Pfam" id="PF09278">
    <property type="entry name" value="MerR-DNA-bind"/>
    <property type="match status" value="1"/>
</dbReference>
<dbReference type="RefSeq" id="WP_019921165.1">
    <property type="nucleotide sequence ID" value="NZ_CP140152.1"/>
</dbReference>
<dbReference type="InterPro" id="IPR000551">
    <property type="entry name" value="MerR-type_HTH_dom"/>
</dbReference>
<name>A0ABZ0Y6T4_9BURK</name>
<evidence type="ECO:0000256" key="1">
    <source>
        <dbReference type="ARBA" id="ARBA00023015"/>
    </source>
</evidence>
<dbReference type="Gene3D" id="1.10.1660.10">
    <property type="match status" value="1"/>
</dbReference>
<dbReference type="SUPFAM" id="SSF46955">
    <property type="entry name" value="Putative DNA-binding domain"/>
    <property type="match status" value="1"/>
</dbReference>
<accession>A0ABZ0Y6T4</accession>
<dbReference type="SMART" id="SM00422">
    <property type="entry name" value="HTH_MERR"/>
    <property type="match status" value="1"/>
</dbReference>
<proteinExistence type="predicted"/>
<evidence type="ECO:0000313" key="6">
    <source>
        <dbReference type="Proteomes" id="UP001326110"/>
    </source>
</evidence>
<keyword evidence="6" id="KW-1185">Reference proteome</keyword>
<dbReference type="InterPro" id="IPR009061">
    <property type="entry name" value="DNA-bd_dom_put_sf"/>
</dbReference>
<dbReference type="CDD" id="cd04785">
    <property type="entry name" value="HTH_CadR-PbrR-like"/>
    <property type="match status" value="1"/>
</dbReference>
<gene>
    <name evidence="5" type="ORF">SR858_12700</name>
</gene>
<evidence type="ECO:0000256" key="2">
    <source>
        <dbReference type="ARBA" id="ARBA00023125"/>
    </source>
</evidence>
<dbReference type="Pfam" id="PF00376">
    <property type="entry name" value="MerR"/>
    <property type="match status" value="1"/>
</dbReference>
<organism evidence="5 6">
    <name type="scientific">Duganella zoogloeoides</name>
    <dbReference type="NCBI Taxonomy" id="75659"/>
    <lineage>
        <taxon>Bacteria</taxon>
        <taxon>Pseudomonadati</taxon>
        <taxon>Pseudomonadota</taxon>
        <taxon>Betaproteobacteria</taxon>
        <taxon>Burkholderiales</taxon>
        <taxon>Oxalobacteraceae</taxon>
        <taxon>Telluria group</taxon>
        <taxon>Duganella</taxon>
    </lineage>
</organism>
<dbReference type="EMBL" id="CP140152">
    <property type="protein sequence ID" value="WQH07151.1"/>
    <property type="molecule type" value="Genomic_DNA"/>
</dbReference>
<evidence type="ECO:0000259" key="4">
    <source>
        <dbReference type="PROSITE" id="PS50937"/>
    </source>
</evidence>